<evidence type="ECO:0000256" key="14">
    <source>
        <dbReference type="ARBA" id="ARBA00063163"/>
    </source>
</evidence>
<keyword evidence="5" id="KW-0547">Nucleotide-binding</keyword>
<keyword evidence="11" id="KW-0496">Mitochondrion</keyword>
<dbReference type="GO" id="GO:0030150">
    <property type="term" value="P:protein import into mitochondrial matrix"/>
    <property type="evidence" value="ECO:0007669"/>
    <property type="project" value="InterPro"/>
</dbReference>
<evidence type="ECO:0000256" key="6">
    <source>
        <dbReference type="ARBA" id="ARBA00022792"/>
    </source>
</evidence>
<accession>A0A7I8W706</accession>
<organism evidence="18 19">
    <name type="scientific">Dimorphilus gyrociliatus</name>
    <dbReference type="NCBI Taxonomy" id="2664684"/>
    <lineage>
        <taxon>Eukaryota</taxon>
        <taxon>Metazoa</taxon>
        <taxon>Spiralia</taxon>
        <taxon>Lophotrochozoa</taxon>
        <taxon>Annelida</taxon>
        <taxon>Polychaeta</taxon>
        <taxon>Polychaeta incertae sedis</taxon>
        <taxon>Dinophilidae</taxon>
        <taxon>Dimorphilus</taxon>
    </lineage>
</organism>
<evidence type="ECO:0000256" key="2">
    <source>
        <dbReference type="ARBA" id="ARBA00009597"/>
    </source>
</evidence>
<dbReference type="Gene3D" id="3.10.450.240">
    <property type="match status" value="1"/>
</dbReference>
<evidence type="ECO:0000256" key="8">
    <source>
        <dbReference type="ARBA" id="ARBA00022927"/>
    </source>
</evidence>
<feature type="coiled-coil region" evidence="16">
    <location>
        <begin position="4"/>
        <end position="72"/>
    </location>
</feature>
<proteinExistence type="inferred from homology"/>
<evidence type="ECO:0000259" key="17">
    <source>
        <dbReference type="SMART" id="SM00978"/>
    </source>
</evidence>
<feature type="domain" description="Tim44-like" evidence="17">
    <location>
        <begin position="223"/>
        <end position="372"/>
    </location>
</feature>
<comment type="similarity">
    <text evidence="2">Belongs to the Tim44 family.</text>
</comment>
<evidence type="ECO:0000256" key="1">
    <source>
        <dbReference type="ARBA" id="ARBA00004443"/>
    </source>
</evidence>
<dbReference type="InterPro" id="IPR039544">
    <property type="entry name" value="Tim44-like"/>
</dbReference>
<evidence type="ECO:0000313" key="18">
    <source>
        <dbReference type="EMBL" id="CAD5123912.1"/>
    </source>
</evidence>
<dbReference type="SMART" id="SM00978">
    <property type="entry name" value="Tim44"/>
    <property type="match status" value="1"/>
</dbReference>
<evidence type="ECO:0000256" key="16">
    <source>
        <dbReference type="SAM" id="Coils"/>
    </source>
</evidence>
<dbReference type="Pfam" id="PF04280">
    <property type="entry name" value="Tim44"/>
    <property type="match status" value="1"/>
</dbReference>
<dbReference type="InterPro" id="IPR007379">
    <property type="entry name" value="Tim44-like_dom"/>
</dbReference>
<comment type="subcellular location">
    <subcellularLocation>
        <location evidence="1">Mitochondrion inner membrane</location>
        <topology evidence="1">Peripheral membrane protein</topology>
        <orientation evidence="1">Matrix side</orientation>
    </subcellularLocation>
</comment>
<protein>
    <recommendedName>
        <fullName evidence="15">Mitochondrial import inner membrane translocase subunit TIM44</fullName>
    </recommendedName>
</protein>
<dbReference type="PIRSF" id="PIRSF037871">
    <property type="entry name" value="TIM44"/>
    <property type="match status" value="1"/>
</dbReference>
<dbReference type="InterPro" id="IPR032710">
    <property type="entry name" value="NTF2-like_dom_sf"/>
</dbReference>
<dbReference type="GO" id="GO:0005524">
    <property type="term" value="F:ATP binding"/>
    <property type="evidence" value="ECO:0007669"/>
    <property type="project" value="UniProtKB-KW"/>
</dbReference>
<keyword evidence="16" id="KW-0175">Coiled coil</keyword>
<evidence type="ECO:0000256" key="15">
    <source>
        <dbReference type="ARBA" id="ARBA00074309"/>
    </source>
</evidence>
<dbReference type="PANTHER" id="PTHR10721">
    <property type="entry name" value="MITOCHONDRIAL IMPORT INNER MEMBRANE TRANSLOCASE SUBUNIT TIM44"/>
    <property type="match status" value="1"/>
</dbReference>
<keyword evidence="12" id="KW-0472">Membrane</keyword>
<keyword evidence="7" id="KW-0067">ATP-binding</keyword>
<dbReference type="FunFam" id="3.10.450.240:FF:000001">
    <property type="entry name" value="Mitochondrial import inner membrane translocase subunit TIM44"/>
    <property type="match status" value="1"/>
</dbReference>
<dbReference type="Proteomes" id="UP000549394">
    <property type="component" value="Unassembled WGS sequence"/>
</dbReference>
<keyword evidence="10" id="KW-0811">Translocation</keyword>
<comment type="subunit">
    <text evidence="14">Probable component of the PAM complex at least composed of a mitochondrial HSP70 protein, GRPEL1 or GRPEL2, TIMM44, TIMM16/PAM16 and TIMM14/DNAJC19. The complex interacts with the TIMM23 component of the TIM23 complex. Interacts with SLC25A4/ANT1 and SLC25A5/ANT2; leading to inhibit the presequence translocase TIMM23, thereby promoting stabilization of PINK1.</text>
</comment>
<evidence type="ECO:0000256" key="10">
    <source>
        <dbReference type="ARBA" id="ARBA00023010"/>
    </source>
</evidence>
<sequence length="379" mass="43461">MSKNKEMKENLKKFRKEAEKLEQSEALQKAREKYQTIEQETAKSSEVLKEKFDELKDKAKKTLEEAEKIEGIKKSMKIGKGVVDSASKMGENVIKSGEQIGQTAIFKTVSQGVKAVTEEINDATIRKSQFYKEPKVLRKRSDNSLQSKRHVEANEDATGVVMHKDSKFFQSWQNFKENNQFVTKLFDMKTKYDESDNVMVRTTRAITDKLTDIFGNVFSKTEMSEVITEITKMDPNFDQIAFIKQCEKDIIPNVLEAIVRPDLEILEDWCHEAAYNTIAHPIQQAIKKGYVFENTVLDVGQVDIVSGKMMEQGPVLIITFNAQQIFCARDTKGFVVEGEADKVMRVLHVWALCRDQTILDPRAAWRVVDLSVMPQEQWL</sequence>
<dbReference type="SUPFAM" id="SSF54427">
    <property type="entry name" value="NTF2-like"/>
    <property type="match status" value="1"/>
</dbReference>
<comment type="function">
    <text evidence="13">Essential component of the PAM complex, a complex required for the translocation of transit peptide-containing proteins from the inner membrane into the mitochondrial matrix in an ATP-dependent manner. Recruits mitochondrial HSP70 to drive protein translocation into the matrix using ATP as an energy source.</text>
</comment>
<dbReference type="OrthoDB" id="10265990at2759"/>
<evidence type="ECO:0000256" key="11">
    <source>
        <dbReference type="ARBA" id="ARBA00023128"/>
    </source>
</evidence>
<comment type="caution">
    <text evidence="18">The sequence shown here is derived from an EMBL/GenBank/DDBJ whole genome shotgun (WGS) entry which is preliminary data.</text>
</comment>
<evidence type="ECO:0000256" key="4">
    <source>
        <dbReference type="ARBA" id="ARBA00022553"/>
    </source>
</evidence>
<name>A0A7I8W706_9ANNE</name>
<evidence type="ECO:0000313" key="19">
    <source>
        <dbReference type="Proteomes" id="UP000549394"/>
    </source>
</evidence>
<dbReference type="GO" id="GO:0051087">
    <property type="term" value="F:protein-folding chaperone binding"/>
    <property type="evidence" value="ECO:0007669"/>
    <property type="project" value="InterPro"/>
</dbReference>
<dbReference type="GO" id="GO:0005743">
    <property type="term" value="C:mitochondrial inner membrane"/>
    <property type="evidence" value="ECO:0007669"/>
    <property type="project" value="UniProtKB-SubCell"/>
</dbReference>
<evidence type="ECO:0000256" key="3">
    <source>
        <dbReference type="ARBA" id="ARBA00022448"/>
    </source>
</evidence>
<dbReference type="PANTHER" id="PTHR10721:SF1">
    <property type="entry name" value="MITOCHONDRIAL IMPORT INNER MEMBRANE TRANSLOCASE SUBUNIT TIM44"/>
    <property type="match status" value="1"/>
</dbReference>
<evidence type="ECO:0000256" key="7">
    <source>
        <dbReference type="ARBA" id="ARBA00022840"/>
    </source>
</evidence>
<dbReference type="EMBL" id="CAJFCJ010000019">
    <property type="protein sequence ID" value="CAD5123912.1"/>
    <property type="molecule type" value="Genomic_DNA"/>
</dbReference>
<dbReference type="AlphaFoldDB" id="A0A7I8W706"/>
<keyword evidence="4" id="KW-0597">Phosphoprotein</keyword>
<keyword evidence="3" id="KW-0813">Transport</keyword>
<reference evidence="18 19" key="1">
    <citation type="submission" date="2020-08" db="EMBL/GenBank/DDBJ databases">
        <authorList>
            <person name="Hejnol A."/>
        </authorList>
    </citation>
    <scope>NUCLEOTIDE SEQUENCE [LARGE SCALE GENOMIC DNA]</scope>
</reference>
<evidence type="ECO:0000256" key="9">
    <source>
        <dbReference type="ARBA" id="ARBA00022946"/>
    </source>
</evidence>
<evidence type="ECO:0000256" key="12">
    <source>
        <dbReference type="ARBA" id="ARBA00023136"/>
    </source>
</evidence>
<keyword evidence="19" id="KW-1185">Reference proteome</keyword>
<keyword evidence="6" id="KW-0999">Mitochondrion inner membrane</keyword>
<keyword evidence="9" id="KW-0809">Transit peptide</keyword>
<evidence type="ECO:0000256" key="5">
    <source>
        <dbReference type="ARBA" id="ARBA00022741"/>
    </source>
</evidence>
<evidence type="ECO:0000256" key="13">
    <source>
        <dbReference type="ARBA" id="ARBA00057148"/>
    </source>
</evidence>
<gene>
    <name evidence="18" type="ORF">DGYR_LOCUS11540</name>
</gene>
<keyword evidence="8" id="KW-0653">Protein transport</keyword>
<dbReference type="InterPro" id="IPR017303">
    <property type="entry name" value="Tim44"/>
</dbReference>